<dbReference type="Gene3D" id="3.40.50.720">
    <property type="entry name" value="NAD(P)-binding Rossmann-like Domain"/>
    <property type="match status" value="1"/>
</dbReference>
<comment type="similarity">
    <text evidence="2">Belongs to the FMP52 family.</text>
</comment>
<dbReference type="GO" id="GO:1901607">
    <property type="term" value="P:alpha-amino acid biosynthetic process"/>
    <property type="evidence" value="ECO:0007669"/>
    <property type="project" value="UniProtKB-ARBA"/>
</dbReference>
<dbReference type="InterPro" id="IPR016040">
    <property type="entry name" value="NAD(P)-bd_dom"/>
</dbReference>
<dbReference type="AlphaFoldDB" id="A0A261Y6M9"/>
<comment type="caution">
    <text evidence="4">The sequence shown here is derived from an EMBL/GenBank/DDBJ whole genome shotgun (WGS) entry which is preliminary data.</text>
</comment>
<name>A0A261Y6M9_9FUNG</name>
<gene>
    <name evidence="4" type="ORF">BZG36_00846</name>
</gene>
<accession>A0A261Y6M9</accession>
<evidence type="ECO:0000256" key="2">
    <source>
        <dbReference type="ARBA" id="ARBA00006617"/>
    </source>
</evidence>
<sequence length="240" mass="26027">MSVLILGGTGAVGKTVVRQCLERNQDVTVVGRRPVELADENLSKNLIQKTINFEDLENHRADFKGYDVVFCCLGTTRADAGGAEQFKKIDHDYVVNTAKIIAEENPAEGEGKLSPVHYLYCSSMGANANSMLLYPQTKGRTENDLADIGFTRVSIFRPGLLKIEEPRRTSRFGEGVALKLSGWLEKVGMPAAAVSAVGKAMIEAALGRSAGVKPEKDTRSNGTEREIFSNPDILKLAAII</sequence>
<dbReference type="Proteomes" id="UP000242875">
    <property type="component" value="Unassembled WGS sequence"/>
</dbReference>
<proteinExistence type="inferred from homology"/>
<dbReference type="SMART" id="SM00859">
    <property type="entry name" value="Semialdhyde_dh"/>
    <property type="match status" value="1"/>
</dbReference>
<dbReference type="PANTHER" id="PTHR14097:SF7">
    <property type="entry name" value="OXIDOREDUCTASE HTATIP2"/>
    <property type="match status" value="1"/>
</dbReference>
<reference evidence="4 5" key="1">
    <citation type="journal article" date="2017" name="Mycologia">
        <title>Bifiguratus adelaidae, gen. et sp. nov., a new member of Mucoromycotina in endophytic and soil-dwelling habitats.</title>
        <authorList>
            <person name="Torres-Cruz T.J."/>
            <person name="Billingsley Tobias T.L."/>
            <person name="Almatruk M."/>
            <person name="Hesse C."/>
            <person name="Kuske C.R."/>
            <person name="Desiro A."/>
            <person name="Benucci G.M."/>
            <person name="Bonito G."/>
            <person name="Stajich J.E."/>
            <person name="Dunlap C."/>
            <person name="Arnold A.E."/>
            <person name="Porras-Alfaro A."/>
        </authorList>
    </citation>
    <scope>NUCLEOTIDE SEQUENCE [LARGE SCALE GENOMIC DNA]</scope>
    <source>
        <strain evidence="4 5">AZ0501</strain>
    </source>
</reference>
<feature type="domain" description="Semialdehyde dehydrogenase NAD-binding" evidence="3">
    <location>
        <begin position="2"/>
        <end position="112"/>
    </location>
</feature>
<comment type="subcellular location">
    <subcellularLocation>
        <location evidence="1">Mitochondrion outer membrane</location>
        <topology evidence="1">Peripheral membrane protein</topology>
    </subcellularLocation>
</comment>
<dbReference type="GO" id="GO:0051287">
    <property type="term" value="F:NAD binding"/>
    <property type="evidence" value="ECO:0007669"/>
    <property type="project" value="InterPro"/>
</dbReference>
<dbReference type="InterPro" id="IPR000534">
    <property type="entry name" value="Semialdehyde_DH_NAD-bd"/>
</dbReference>
<dbReference type="Pfam" id="PF13460">
    <property type="entry name" value="NAD_binding_10"/>
    <property type="match status" value="1"/>
</dbReference>
<evidence type="ECO:0000313" key="4">
    <source>
        <dbReference type="EMBL" id="OZJ06249.1"/>
    </source>
</evidence>
<evidence type="ECO:0000256" key="1">
    <source>
        <dbReference type="ARBA" id="ARBA00004450"/>
    </source>
</evidence>
<dbReference type="OrthoDB" id="430436at2759"/>
<dbReference type="GO" id="GO:0016620">
    <property type="term" value="F:oxidoreductase activity, acting on the aldehyde or oxo group of donors, NAD or NADP as acceptor"/>
    <property type="evidence" value="ECO:0007669"/>
    <property type="project" value="InterPro"/>
</dbReference>
<dbReference type="GO" id="GO:0005741">
    <property type="term" value="C:mitochondrial outer membrane"/>
    <property type="evidence" value="ECO:0007669"/>
    <property type="project" value="UniProtKB-SubCell"/>
</dbReference>
<protein>
    <recommendedName>
        <fullName evidence="3">Semialdehyde dehydrogenase NAD-binding domain-containing protein</fullName>
    </recommendedName>
</protein>
<dbReference type="EMBL" id="MVBO01000005">
    <property type="protein sequence ID" value="OZJ06249.1"/>
    <property type="molecule type" value="Genomic_DNA"/>
</dbReference>
<evidence type="ECO:0000313" key="5">
    <source>
        <dbReference type="Proteomes" id="UP000242875"/>
    </source>
</evidence>
<dbReference type="SUPFAM" id="SSF51735">
    <property type="entry name" value="NAD(P)-binding Rossmann-fold domains"/>
    <property type="match status" value="1"/>
</dbReference>
<dbReference type="InterPro" id="IPR036291">
    <property type="entry name" value="NAD(P)-bd_dom_sf"/>
</dbReference>
<keyword evidence="5" id="KW-1185">Reference proteome</keyword>
<dbReference type="PANTHER" id="PTHR14097">
    <property type="entry name" value="OXIDOREDUCTASE HTATIP2"/>
    <property type="match status" value="1"/>
</dbReference>
<organism evidence="4 5">
    <name type="scientific">Bifiguratus adelaidae</name>
    <dbReference type="NCBI Taxonomy" id="1938954"/>
    <lineage>
        <taxon>Eukaryota</taxon>
        <taxon>Fungi</taxon>
        <taxon>Fungi incertae sedis</taxon>
        <taxon>Mucoromycota</taxon>
        <taxon>Mucoromycotina</taxon>
        <taxon>Endogonomycetes</taxon>
        <taxon>Endogonales</taxon>
        <taxon>Endogonales incertae sedis</taxon>
        <taxon>Bifiguratus</taxon>
    </lineage>
</organism>
<evidence type="ECO:0000259" key="3">
    <source>
        <dbReference type="SMART" id="SM00859"/>
    </source>
</evidence>